<gene>
    <name evidence="2" type="ORF">GCM10009560_64740</name>
</gene>
<keyword evidence="3" id="KW-1185">Reference proteome</keyword>
<dbReference type="EMBL" id="BAAAHQ010000041">
    <property type="protein sequence ID" value="GAA0947876.1"/>
    <property type="molecule type" value="Genomic_DNA"/>
</dbReference>
<reference evidence="3" key="1">
    <citation type="journal article" date="2019" name="Int. J. Syst. Evol. Microbiol.">
        <title>The Global Catalogue of Microorganisms (GCM) 10K type strain sequencing project: providing services to taxonomists for standard genome sequencing and annotation.</title>
        <authorList>
            <consortium name="The Broad Institute Genomics Platform"/>
            <consortium name="The Broad Institute Genome Sequencing Center for Infectious Disease"/>
            <person name="Wu L."/>
            <person name="Ma J."/>
        </authorList>
    </citation>
    <scope>NUCLEOTIDE SEQUENCE [LARGE SCALE GENOMIC DNA]</scope>
    <source>
        <strain evidence="3">JCM 11136</strain>
    </source>
</reference>
<name>A0ABP4BFF0_9ACTN</name>
<evidence type="ECO:0000256" key="1">
    <source>
        <dbReference type="SAM" id="MobiDB-lite"/>
    </source>
</evidence>
<dbReference type="Proteomes" id="UP001501578">
    <property type="component" value="Unassembled WGS sequence"/>
</dbReference>
<evidence type="ECO:0000313" key="2">
    <source>
        <dbReference type="EMBL" id="GAA0947876.1"/>
    </source>
</evidence>
<accession>A0ABP4BFF0</accession>
<feature type="region of interest" description="Disordered" evidence="1">
    <location>
        <begin position="39"/>
        <end position="67"/>
    </location>
</feature>
<protein>
    <submittedName>
        <fullName evidence="2">Uncharacterized protein</fullName>
    </submittedName>
</protein>
<sequence>MLERAPALRDGGGAVILWDNGAAVLRDLGIDAEEIGYRLDGTGWRGSTSEGPPTGSGPRPSALCAAP</sequence>
<organism evidence="2 3">
    <name type="scientific">Nonomuraea longicatena</name>
    <dbReference type="NCBI Taxonomy" id="83682"/>
    <lineage>
        <taxon>Bacteria</taxon>
        <taxon>Bacillati</taxon>
        <taxon>Actinomycetota</taxon>
        <taxon>Actinomycetes</taxon>
        <taxon>Streptosporangiales</taxon>
        <taxon>Streptosporangiaceae</taxon>
        <taxon>Nonomuraea</taxon>
    </lineage>
</organism>
<comment type="caution">
    <text evidence="2">The sequence shown here is derived from an EMBL/GenBank/DDBJ whole genome shotgun (WGS) entry which is preliminary data.</text>
</comment>
<proteinExistence type="predicted"/>
<feature type="compositionally biased region" description="Low complexity" evidence="1">
    <location>
        <begin position="45"/>
        <end position="61"/>
    </location>
</feature>
<evidence type="ECO:0000313" key="3">
    <source>
        <dbReference type="Proteomes" id="UP001501578"/>
    </source>
</evidence>
<dbReference type="RefSeq" id="WP_343953973.1">
    <property type="nucleotide sequence ID" value="NZ_BAAAHQ010000041.1"/>
</dbReference>